<feature type="domain" description="HTH marR-type" evidence="2">
    <location>
        <begin position="1"/>
        <end position="142"/>
    </location>
</feature>
<comment type="caution">
    <text evidence="4">The sequence shown here is derived from an EMBL/GenBank/DDBJ whole genome shotgun (WGS) entry which is preliminary data.</text>
</comment>
<dbReference type="InterPro" id="IPR036388">
    <property type="entry name" value="WH-like_DNA-bd_sf"/>
</dbReference>
<dbReference type="CDD" id="cd04301">
    <property type="entry name" value="NAT_SF"/>
    <property type="match status" value="1"/>
</dbReference>
<keyword evidence="5" id="KW-1185">Reference proteome</keyword>
<protein>
    <submittedName>
        <fullName evidence="4">MarR family transcriptional regulator</fullName>
    </submittedName>
</protein>
<gene>
    <name evidence="4" type="ORF">HF526_10880</name>
</gene>
<dbReference type="RefSeq" id="WP_169381251.1">
    <property type="nucleotide sequence ID" value="NZ_JAAXLA010000015.1"/>
</dbReference>
<dbReference type="Pfam" id="PF01047">
    <property type="entry name" value="MarR"/>
    <property type="match status" value="1"/>
</dbReference>
<dbReference type="InterPro" id="IPR016181">
    <property type="entry name" value="Acyl_CoA_acyltransferase"/>
</dbReference>
<dbReference type="InterPro" id="IPR036390">
    <property type="entry name" value="WH_DNA-bd_sf"/>
</dbReference>
<dbReference type="InterPro" id="IPR050769">
    <property type="entry name" value="NAT_camello-type"/>
</dbReference>
<evidence type="ECO:0000259" key="2">
    <source>
        <dbReference type="PROSITE" id="PS50995"/>
    </source>
</evidence>
<dbReference type="SUPFAM" id="SSF55729">
    <property type="entry name" value="Acyl-CoA N-acyltransferases (Nat)"/>
    <property type="match status" value="1"/>
</dbReference>
<sequence>MGIDVVAPAEIEAIRAFSRAYTRTLGVLAEGLLATPYSLTESRVLFELAQRPSAEVADLRRDLGLDSGYLSRLLTRLERDGLVTRGRSAADARRQTIALTASGAHTAADLDRRSTEQVAGLLAQLPAVDRRELMAGIGTVRALLTDRDAPRRVALREPGPGEYGWVVARHGAVYAAEYGWDDSFEGLVAQIVGTYLTDHDPARERAWIAEVDGRPAGCVFCVADPDHDDVAKLRILLVEPWARGLGLGTRLVDACVAFARDAGYRRIGLWTNDVLVAARRIYRAAGFVLEGEERHHSFGHDLVGEFWSLDLSKQQTTAASS</sequence>
<dbReference type="SMART" id="SM00347">
    <property type="entry name" value="HTH_MARR"/>
    <property type="match status" value="1"/>
</dbReference>
<evidence type="ECO:0000256" key="1">
    <source>
        <dbReference type="ARBA" id="ARBA00022679"/>
    </source>
</evidence>
<evidence type="ECO:0000259" key="3">
    <source>
        <dbReference type="PROSITE" id="PS51186"/>
    </source>
</evidence>
<dbReference type="EMBL" id="JAAXLA010000015">
    <property type="protein sequence ID" value="NMH97811.1"/>
    <property type="molecule type" value="Genomic_DNA"/>
</dbReference>
<keyword evidence="1" id="KW-0808">Transferase</keyword>
<evidence type="ECO:0000313" key="4">
    <source>
        <dbReference type="EMBL" id="NMH97811.1"/>
    </source>
</evidence>
<proteinExistence type="predicted"/>
<dbReference type="Pfam" id="PF00583">
    <property type="entry name" value="Acetyltransf_1"/>
    <property type="match status" value="1"/>
</dbReference>
<dbReference type="PANTHER" id="PTHR13947">
    <property type="entry name" value="GNAT FAMILY N-ACETYLTRANSFERASE"/>
    <property type="match status" value="1"/>
</dbReference>
<accession>A0ABX1S8C1</accession>
<dbReference type="Gene3D" id="1.10.10.10">
    <property type="entry name" value="Winged helix-like DNA-binding domain superfamily/Winged helix DNA-binding domain"/>
    <property type="match status" value="1"/>
</dbReference>
<dbReference type="PANTHER" id="PTHR13947:SF37">
    <property type="entry name" value="LD18367P"/>
    <property type="match status" value="1"/>
</dbReference>
<dbReference type="PROSITE" id="PS50995">
    <property type="entry name" value="HTH_MARR_2"/>
    <property type="match status" value="1"/>
</dbReference>
<feature type="domain" description="N-acetyltransferase" evidence="3">
    <location>
        <begin position="163"/>
        <end position="312"/>
    </location>
</feature>
<dbReference type="PROSITE" id="PS51186">
    <property type="entry name" value="GNAT"/>
    <property type="match status" value="1"/>
</dbReference>
<name>A0ABX1S8C1_9PSEU</name>
<dbReference type="SUPFAM" id="SSF46785">
    <property type="entry name" value="Winged helix' DNA-binding domain"/>
    <property type="match status" value="1"/>
</dbReference>
<dbReference type="InterPro" id="IPR000182">
    <property type="entry name" value="GNAT_dom"/>
</dbReference>
<dbReference type="Gene3D" id="3.40.630.30">
    <property type="match status" value="1"/>
</dbReference>
<dbReference type="InterPro" id="IPR000835">
    <property type="entry name" value="HTH_MarR-typ"/>
</dbReference>
<dbReference type="Proteomes" id="UP000820669">
    <property type="component" value="Unassembled WGS sequence"/>
</dbReference>
<evidence type="ECO:0000313" key="5">
    <source>
        <dbReference type="Proteomes" id="UP000820669"/>
    </source>
</evidence>
<organism evidence="4 5">
    <name type="scientific">Pseudonocardia acidicola</name>
    <dbReference type="NCBI Taxonomy" id="2724939"/>
    <lineage>
        <taxon>Bacteria</taxon>
        <taxon>Bacillati</taxon>
        <taxon>Actinomycetota</taxon>
        <taxon>Actinomycetes</taxon>
        <taxon>Pseudonocardiales</taxon>
        <taxon>Pseudonocardiaceae</taxon>
        <taxon>Pseudonocardia</taxon>
    </lineage>
</organism>
<reference evidence="4 5" key="1">
    <citation type="submission" date="2020-04" db="EMBL/GenBank/DDBJ databases">
        <authorList>
            <person name="Klaysubun C."/>
            <person name="Duangmal K."/>
            <person name="Lipun K."/>
        </authorList>
    </citation>
    <scope>NUCLEOTIDE SEQUENCE [LARGE SCALE GENOMIC DNA]</scope>
    <source>
        <strain evidence="4 5">K10HN5</strain>
    </source>
</reference>